<gene>
    <name evidence="2" type="ORF">ACFHYQ_12120</name>
</gene>
<accession>A0ABV6U3M6</accession>
<sequence length="217" mass="23306">MRRLPRPAGRPGFLRVSAGHGDRRFVGGAAVMGRQLDDVIQAMKRPNITVQVLPLRTHAHVGLEGAFSVLTLGVSDPDVGYIEGPAGDGYVEAADQVRKLKVTFERLASATVRDGVDVHVTKAGTVWIATVDGVAGGISAHSVKELHNDVAVGLPFLFADYDRPPTPIYHYTLPGLSKEDLSAFAELQHRAVAITEDYGRTAKTRVEQLHGLGLPQS</sequence>
<dbReference type="RefSeq" id="WP_394301208.1">
    <property type="nucleotide sequence ID" value="NZ_JBHMQT010000021.1"/>
</dbReference>
<dbReference type="EMBL" id="JBHMQT010000021">
    <property type="protein sequence ID" value="MFC0863040.1"/>
    <property type="molecule type" value="Genomic_DNA"/>
</dbReference>
<dbReference type="Pfam" id="PF19054">
    <property type="entry name" value="DUF5753"/>
    <property type="match status" value="1"/>
</dbReference>
<reference evidence="2 3" key="1">
    <citation type="submission" date="2024-09" db="EMBL/GenBank/DDBJ databases">
        <authorList>
            <person name="Sun Q."/>
            <person name="Mori K."/>
        </authorList>
    </citation>
    <scope>NUCLEOTIDE SEQUENCE [LARGE SCALE GENOMIC DNA]</scope>
    <source>
        <strain evidence="2 3">TBRC 1851</strain>
    </source>
</reference>
<protein>
    <submittedName>
        <fullName evidence="2">Scr1 family TA system antitoxin-like transcriptional regulator</fullName>
    </submittedName>
</protein>
<feature type="domain" description="DUF5753" evidence="1">
    <location>
        <begin position="23"/>
        <end position="111"/>
    </location>
</feature>
<proteinExistence type="predicted"/>
<dbReference type="InterPro" id="IPR043917">
    <property type="entry name" value="DUF5753"/>
</dbReference>
<evidence type="ECO:0000313" key="2">
    <source>
        <dbReference type="EMBL" id="MFC0863040.1"/>
    </source>
</evidence>
<comment type="caution">
    <text evidence="2">The sequence shown here is derived from an EMBL/GenBank/DDBJ whole genome shotgun (WGS) entry which is preliminary data.</text>
</comment>
<keyword evidence="3" id="KW-1185">Reference proteome</keyword>
<dbReference type="Proteomes" id="UP001589870">
    <property type="component" value="Unassembled WGS sequence"/>
</dbReference>
<evidence type="ECO:0000313" key="3">
    <source>
        <dbReference type="Proteomes" id="UP001589870"/>
    </source>
</evidence>
<organism evidence="2 3">
    <name type="scientific">Sphaerimonospora cavernae</name>
    <dbReference type="NCBI Taxonomy" id="1740611"/>
    <lineage>
        <taxon>Bacteria</taxon>
        <taxon>Bacillati</taxon>
        <taxon>Actinomycetota</taxon>
        <taxon>Actinomycetes</taxon>
        <taxon>Streptosporangiales</taxon>
        <taxon>Streptosporangiaceae</taxon>
        <taxon>Sphaerimonospora</taxon>
    </lineage>
</organism>
<evidence type="ECO:0000259" key="1">
    <source>
        <dbReference type="Pfam" id="PF19054"/>
    </source>
</evidence>
<name>A0ABV6U3M6_9ACTN</name>